<evidence type="ECO:0000256" key="11">
    <source>
        <dbReference type="PIRSR" id="PIRSR000853-2"/>
    </source>
</evidence>
<evidence type="ECO:0000256" key="2">
    <source>
        <dbReference type="ARBA" id="ARBA00007837"/>
    </source>
</evidence>
<feature type="domain" description="Pyruvate phosphate dikinase AMP/ATP-binding" evidence="14">
    <location>
        <begin position="23"/>
        <end position="309"/>
    </location>
</feature>
<evidence type="ECO:0000256" key="6">
    <source>
        <dbReference type="ARBA" id="ARBA00022741"/>
    </source>
</evidence>
<feature type="domain" description="PEP-utilising enzyme C-terminal" evidence="15">
    <location>
        <begin position="542"/>
        <end position="857"/>
    </location>
</feature>
<dbReference type="Pfam" id="PF01326">
    <property type="entry name" value="PPDK_N"/>
    <property type="match status" value="2"/>
</dbReference>
<evidence type="ECO:0000256" key="4">
    <source>
        <dbReference type="ARBA" id="ARBA00022679"/>
    </source>
</evidence>
<feature type="binding site" evidence="11">
    <location>
        <position position="641"/>
    </location>
    <ligand>
        <name>substrate</name>
    </ligand>
</feature>
<evidence type="ECO:0000256" key="5">
    <source>
        <dbReference type="ARBA" id="ARBA00022723"/>
    </source>
</evidence>
<dbReference type="Gene3D" id="1.10.189.10">
    <property type="entry name" value="Pyruvate Phosphate Dikinase, domain 2"/>
    <property type="match status" value="1"/>
</dbReference>
<dbReference type="InterPro" id="IPR023151">
    <property type="entry name" value="PEP_util_CS"/>
</dbReference>
<evidence type="ECO:0000256" key="8">
    <source>
        <dbReference type="ARBA" id="ARBA00022840"/>
    </source>
</evidence>
<dbReference type="InterPro" id="IPR013815">
    <property type="entry name" value="ATP_grasp_subdomain_1"/>
</dbReference>
<evidence type="ECO:0000256" key="1">
    <source>
        <dbReference type="ARBA" id="ARBA00001946"/>
    </source>
</evidence>
<feature type="binding site" evidence="11">
    <location>
        <position position="585"/>
    </location>
    <ligand>
        <name>substrate</name>
    </ligand>
</feature>
<protein>
    <recommendedName>
        <fullName evidence="3">pyruvate, phosphate dikinase</fullName>
        <ecNumber evidence="3">2.7.9.1</ecNumber>
    </recommendedName>
</protein>
<dbReference type="SUPFAM" id="SSF52009">
    <property type="entry name" value="Phosphohistidine domain"/>
    <property type="match status" value="1"/>
</dbReference>
<dbReference type="AlphaFoldDB" id="A0A7R9DK68"/>
<feature type="domain" description="Pyruvate phosphate dikinase AMP/ATP-binding" evidence="14">
    <location>
        <begin position="318"/>
        <end position="380"/>
    </location>
</feature>
<feature type="binding site" evidence="11">
    <location>
        <position position="804"/>
    </location>
    <ligand>
        <name>substrate</name>
    </ligand>
</feature>
<dbReference type="Pfam" id="PF00391">
    <property type="entry name" value="PEP-utilizers"/>
    <property type="match status" value="1"/>
</dbReference>
<evidence type="ECO:0000256" key="3">
    <source>
        <dbReference type="ARBA" id="ARBA00011994"/>
    </source>
</evidence>
<dbReference type="InterPro" id="IPR018274">
    <property type="entry name" value="PEP_util_AS"/>
</dbReference>
<keyword evidence="8" id="KW-0067">ATP-binding</keyword>
<evidence type="ECO:0000256" key="9">
    <source>
        <dbReference type="ARBA" id="ARBA00022842"/>
    </source>
</evidence>
<name>A0A7R9DK68_TIMPO</name>
<feature type="active site" description="Proton donor" evidence="10">
    <location>
        <position position="866"/>
    </location>
</feature>
<dbReference type="Gene3D" id="3.50.30.10">
    <property type="entry name" value="Phosphohistidine domain"/>
    <property type="match status" value="1"/>
</dbReference>
<comment type="similarity">
    <text evidence="2">Belongs to the PEP-utilizing enzyme family.</text>
</comment>
<dbReference type="SUPFAM" id="SSF51621">
    <property type="entry name" value="Phosphoenolpyruvate/pyruvate domain"/>
    <property type="match status" value="1"/>
</dbReference>
<feature type="binding site" evidence="12">
    <location>
        <position position="804"/>
    </location>
    <ligand>
        <name>Mg(2+)</name>
        <dbReference type="ChEBI" id="CHEBI:18420"/>
    </ligand>
</feature>
<dbReference type="InterPro" id="IPR015813">
    <property type="entry name" value="Pyrv/PenolPyrv_kinase-like_dom"/>
</dbReference>
<dbReference type="NCBIfam" id="NF004531">
    <property type="entry name" value="PRK05878.1"/>
    <property type="match status" value="1"/>
</dbReference>
<dbReference type="InterPro" id="IPR008279">
    <property type="entry name" value="PEP-util_enz_mobile_dom"/>
</dbReference>
<dbReference type="PANTHER" id="PTHR22931">
    <property type="entry name" value="PHOSPHOENOLPYRUVATE DIKINASE-RELATED"/>
    <property type="match status" value="1"/>
</dbReference>
<organism evidence="16">
    <name type="scientific">Timema poppense</name>
    <name type="common">Walking stick</name>
    <dbReference type="NCBI Taxonomy" id="170557"/>
    <lineage>
        <taxon>Eukaryota</taxon>
        <taxon>Metazoa</taxon>
        <taxon>Ecdysozoa</taxon>
        <taxon>Arthropoda</taxon>
        <taxon>Hexapoda</taxon>
        <taxon>Insecta</taxon>
        <taxon>Pterygota</taxon>
        <taxon>Neoptera</taxon>
        <taxon>Polyneoptera</taxon>
        <taxon>Phasmatodea</taxon>
        <taxon>Timematodea</taxon>
        <taxon>Timematoidea</taxon>
        <taxon>Timematidae</taxon>
        <taxon>Timema</taxon>
    </lineage>
</organism>
<gene>
    <name evidence="16" type="ORF">TPSB3V08_LOCUS10814</name>
</gene>
<evidence type="ECO:0000259" key="13">
    <source>
        <dbReference type="Pfam" id="PF00391"/>
    </source>
</evidence>
<dbReference type="InterPro" id="IPR036637">
    <property type="entry name" value="Phosphohistidine_dom_sf"/>
</dbReference>
<dbReference type="GO" id="GO:0050242">
    <property type="term" value="F:pyruvate, phosphate dikinase activity"/>
    <property type="evidence" value="ECO:0007669"/>
    <property type="project" value="UniProtKB-EC"/>
</dbReference>
<feature type="binding site" evidence="11">
    <location>
        <position position="780"/>
    </location>
    <ligand>
        <name>substrate</name>
    </ligand>
</feature>
<dbReference type="EC" id="2.7.9.1" evidence="3"/>
<dbReference type="InterPro" id="IPR000121">
    <property type="entry name" value="PEP_util_C"/>
</dbReference>
<feature type="active site" description="Tele-phosphohistidine intermediate" evidence="10">
    <location>
        <position position="479"/>
    </location>
</feature>
<dbReference type="PROSITE" id="PS00742">
    <property type="entry name" value="PEP_ENZYMES_2"/>
    <property type="match status" value="1"/>
</dbReference>
<dbReference type="InterPro" id="IPR010121">
    <property type="entry name" value="Pyruvate_phosphate_dikinase"/>
</dbReference>
<dbReference type="Gene3D" id="3.30.470.20">
    <property type="entry name" value="ATP-grasp fold, B domain"/>
    <property type="match status" value="1"/>
</dbReference>
<dbReference type="Pfam" id="PF02896">
    <property type="entry name" value="PEP-utilizers_C"/>
    <property type="match status" value="1"/>
</dbReference>
<feature type="binding site" evidence="11">
    <location>
        <position position="801"/>
    </location>
    <ligand>
        <name>substrate</name>
    </ligand>
</feature>
<dbReference type="Gene3D" id="1.20.80.30">
    <property type="match status" value="1"/>
</dbReference>
<evidence type="ECO:0000256" key="10">
    <source>
        <dbReference type="PIRSR" id="PIRSR000853-1"/>
    </source>
</evidence>
<keyword evidence="7" id="KW-0418">Kinase</keyword>
<accession>A0A7R9DK68</accession>
<keyword evidence="5 12" id="KW-0479">Metal-binding</keyword>
<evidence type="ECO:0000259" key="15">
    <source>
        <dbReference type="Pfam" id="PF02896"/>
    </source>
</evidence>
<evidence type="ECO:0000256" key="7">
    <source>
        <dbReference type="ARBA" id="ARBA00022777"/>
    </source>
</evidence>
<evidence type="ECO:0000313" key="16">
    <source>
        <dbReference type="EMBL" id="CAD7416123.1"/>
    </source>
</evidence>
<evidence type="ECO:0000256" key="12">
    <source>
        <dbReference type="PIRSR" id="PIRSR000853-3"/>
    </source>
</evidence>
<feature type="binding site" evidence="11">
    <location>
        <position position="802"/>
    </location>
    <ligand>
        <name>substrate</name>
    </ligand>
</feature>
<dbReference type="EMBL" id="OD010498">
    <property type="protein sequence ID" value="CAD7416123.1"/>
    <property type="molecule type" value="Genomic_DNA"/>
</dbReference>
<reference evidence="16" key="1">
    <citation type="submission" date="2020-11" db="EMBL/GenBank/DDBJ databases">
        <authorList>
            <person name="Tran Van P."/>
        </authorList>
    </citation>
    <scope>NUCLEOTIDE SEQUENCE</scope>
</reference>
<dbReference type="PIRSF" id="PIRSF000853">
    <property type="entry name" value="PPDK"/>
    <property type="match status" value="1"/>
</dbReference>
<feature type="domain" description="PEP-utilising enzyme mobile" evidence="13">
    <location>
        <begin position="446"/>
        <end position="527"/>
    </location>
</feature>
<keyword evidence="6" id="KW-0547">Nucleotide-binding</keyword>
<dbReference type="PANTHER" id="PTHR22931:SF9">
    <property type="entry name" value="PYRUVATE, PHOSPHATE DIKINASE 1, CHLOROPLASTIC"/>
    <property type="match status" value="1"/>
</dbReference>
<dbReference type="PROSITE" id="PS00370">
    <property type="entry name" value="PEP_ENZYMES_PHOS_SITE"/>
    <property type="match status" value="1"/>
</dbReference>
<dbReference type="InterPro" id="IPR040442">
    <property type="entry name" value="Pyrv_kinase-like_dom_sf"/>
</dbReference>
<dbReference type="Gene3D" id="3.20.20.60">
    <property type="entry name" value="Phosphoenolpyruvate-binding domains"/>
    <property type="match status" value="1"/>
</dbReference>
<feature type="binding site" evidence="11">
    <location>
        <position position="803"/>
    </location>
    <ligand>
        <name>substrate</name>
    </ligand>
</feature>
<proteinExistence type="inferred from homology"/>
<dbReference type="Gene3D" id="3.30.1490.20">
    <property type="entry name" value="ATP-grasp fold, A domain"/>
    <property type="match status" value="1"/>
</dbReference>
<dbReference type="SUPFAM" id="SSF56059">
    <property type="entry name" value="Glutathione synthetase ATP-binding domain-like"/>
    <property type="match status" value="1"/>
</dbReference>
<dbReference type="GO" id="GO:0005524">
    <property type="term" value="F:ATP binding"/>
    <property type="evidence" value="ECO:0007669"/>
    <property type="project" value="UniProtKB-KW"/>
</dbReference>
<dbReference type="NCBIfam" id="TIGR01828">
    <property type="entry name" value="pyru_phos_dikin"/>
    <property type="match status" value="1"/>
</dbReference>
<sequence>MMGEKLIHYFSQGKCEGNAEMKNLLGGKGANLAEMCNVGIPVPPGFTISTSACKVYYQDNRSSVIQVADYSDPEKNVVTHWNDIFSEIKNYMAMLENDIGCKFGDLNNPLLVSIRSGSVSSMPGMLDTILNVGLNDETVVGLAKKSGERFAYDSYCRFIMMYSNVVLQLDHHLFQDVVDNKQQKSGAKSLADLDVDVLKRIVNNFKRIVHEKTGKHFPQNVEEQLLNSVNAVFTSWKNDRAVSYRRIHNIPENLGTAVNVQAMVFGNLNDNSATGVIFTRNPSTGEKKLFGEFLVNAQGEDVVSGVYTPMPIDGEQENTMEKLLPSVYRELCVVCEKLERHYKDMQDIEFTVQDGKLWILQTRSGKRTAEAAIRIIVDMVNEGTITKEEGILRIDPKTFDNLLHPVLDVKSDQKVIGKGLPASPGVASGYVVFSASDAEKAAEQGKKVILVRSETSPEDINGMNAASGIVTARGGMTSHAAVVTRGMGKPCICSVSGLYIDKDGTFFSVGDTKVNKGEPITINGGTGEVMLGILPTISPELSQEFKTIINWIDEIKTVKVRANADTPKDAKIAKEFGAEGIGLCRTEHMFFASDRIEFIQKLIIADDENERANALIKLEEMQKSDFKEIFSIMEGREVTIRLLDPPLHEFLPNNQSTIEKIAKSLSKSVESVKNKIAQLSEKNPMLGHRGCRLAISHPEIYSMQIRAILSAANELKKEKSVEIKPEIMIPFIMNEKEFILICELAKKESSVISAGIQTQIPASRAGMTSDKAYSIGTMIELPRAALIADKLAKHAEFFSFGTNDLTQTTMGLSRDDSVNFLDSYKESNIFDNDPFEVLDIEGVGELIKIAIERGKKTRKEIKLDNCVKHWNDTLLNRYTAAALTRSGMTIVRASASMMSSQCPDYLDPGKRMMSSPCEETDAMVVSDIIERLSPNTAPPTTVAVPISRPKAPLFARLTAIGTISATTPIDVPIAVEIKAEAKNTPGSINLAGRKLRIKLATVSALPID</sequence>
<comment type="cofactor">
    <cofactor evidence="1 12">
        <name>Mg(2+)</name>
        <dbReference type="ChEBI" id="CHEBI:18420"/>
    </cofactor>
</comment>
<evidence type="ECO:0000259" key="14">
    <source>
        <dbReference type="Pfam" id="PF01326"/>
    </source>
</evidence>
<dbReference type="GO" id="GO:0046872">
    <property type="term" value="F:metal ion binding"/>
    <property type="evidence" value="ECO:0007669"/>
    <property type="project" value="UniProtKB-KW"/>
</dbReference>
<keyword evidence="9 12" id="KW-0460">Magnesium</keyword>
<keyword evidence="4" id="KW-0808">Transferase</keyword>
<dbReference type="InterPro" id="IPR002192">
    <property type="entry name" value="PPDK_AMP/ATP-bd"/>
</dbReference>
<dbReference type="GO" id="GO:0016301">
    <property type="term" value="F:kinase activity"/>
    <property type="evidence" value="ECO:0007669"/>
    <property type="project" value="UniProtKB-KW"/>
</dbReference>
<feature type="binding site" evidence="12">
    <location>
        <position position="780"/>
    </location>
    <ligand>
        <name>Mg(2+)</name>
        <dbReference type="ChEBI" id="CHEBI:18420"/>
    </ligand>
</feature>